<gene>
    <name evidence="1" type="ORF">ISF26_06540</name>
</gene>
<evidence type="ECO:0000313" key="1">
    <source>
        <dbReference type="EMBL" id="UFP95876.1"/>
    </source>
</evidence>
<keyword evidence="2" id="KW-1185">Reference proteome</keyword>
<evidence type="ECO:0008006" key="3">
    <source>
        <dbReference type="Google" id="ProtNLM"/>
    </source>
</evidence>
<accession>A0ABY3PQA6</accession>
<protein>
    <recommendedName>
        <fullName evidence="3">Isopropylmalate/homocitrate/citramalate synthase</fullName>
    </recommendedName>
</protein>
<name>A0ABY3PQA6_9CYAN</name>
<dbReference type="EMBL" id="CP063845">
    <property type="protein sequence ID" value="UFP95876.1"/>
    <property type="molecule type" value="Genomic_DNA"/>
</dbReference>
<proteinExistence type="predicted"/>
<reference evidence="1 2" key="1">
    <citation type="journal article" date="2021" name="Genome Biol. Evol.">
        <title>Complete Genome Sequencing of a Novel Gloeobacter Species from a Waterfall Cave in Mexico.</title>
        <authorList>
            <person name="Saw J.H."/>
            <person name="Cardona T."/>
            <person name="Montejano G."/>
        </authorList>
    </citation>
    <scope>NUCLEOTIDE SEQUENCE [LARGE SCALE GENOMIC DNA]</scope>
    <source>
        <strain evidence="1">MG652769</strain>
    </source>
</reference>
<sequence>MPNEPEDPDGRDALEQFLHPRSRYYGAFSPERLLFDANLQEFAQRVGYICALETGGNLSAEEAYEQIRLLWKRLKRTKKLLEPPPAQNPPQGT</sequence>
<evidence type="ECO:0000313" key="2">
    <source>
        <dbReference type="Proteomes" id="UP001054846"/>
    </source>
</evidence>
<dbReference type="RefSeq" id="WP_230843106.1">
    <property type="nucleotide sequence ID" value="NZ_CP063845.1"/>
</dbReference>
<organism evidence="1 2">
    <name type="scientific">Gloeobacter morelensis MG652769</name>
    <dbReference type="NCBI Taxonomy" id="2781736"/>
    <lineage>
        <taxon>Bacteria</taxon>
        <taxon>Bacillati</taxon>
        <taxon>Cyanobacteriota</taxon>
        <taxon>Cyanophyceae</taxon>
        <taxon>Gloeobacterales</taxon>
        <taxon>Gloeobacteraceae</taxon>
        <taxon>Gloeobacter</taxon>
        <taxon>Gloeobacter morelensis</taxon>
    </lineage>
</organism>
<dbReference type="Proteomes" id="UP001054846">
    <property type="component" value="Chromosome"/>
</dbReference>
<dbReference type="InterPro" id="IPR055643">
    <property type="entry name" value="DUF7219"/>
</dbReference>
<dbReference type="Pfam" id="PF23856">
    <property type="entry name" value="DUF7219"/>
    <property type="match status" value="1"/>
</dbReference>